<comment type="caution">
    <text evidence="2">The sequence shown here is derived from an EMBL/GenBank/DDBJ whole genome shotgun (WGS) entry which is preliminary data.</text>
</comment>
<evidence type="ECO:0000256" key="1">
    <source>
        <dbReference type="SAM" id="Phobius"/>
    </source>
</evidence>
<protein>
    <submittedName>
        <fullName evidence="2">DUF2512 family protein</fullName>
    </submittedName>
</protein>
<keyword evidence="1" id="KW-1133">Transmembrane helix</keyword>
<evidence type="ECO:0000313" key="3">
    <source>
        <dbReference type="Proteomes" id="UP000447876"/>
    </source>
</evidence>
<organism evidence="2 3">
    <name type="scientific">Paenibacillus woosongensis</name>
    <dbReference type="NCBI Taxonomy" id="307580"/>
    <lineage>
        <taxon>Bacteria</taxon>
        <taxon>Bacillati</taxon>
        <taxon>Bacillota</taxon>
        <taxon>Bacilli</taxon>
        <taxon>Bacillales</taxon>
        <taxon>Paenibacillaceae</taxon>
        <taxon>Paenibacillus</taxon>
    </lineage>
</organism>
<evidence type="ECO:0000313" key="2">
    <source>
        <dbReference type="EMBL" id="MUG45723.1"/>
    </source>
</evidence>
<gene>
    <name evidence="2" type="ORF">GNP95_12050</name>
</gene>
<dbReference type="AlphaFoldDB" id="A0A7X2Z1F0"/>
<sequence>MLNILRDMLGIMSIHLDEEDTMTKRIVVKIVWSCIILVGLFMLMSNASFFPALLTAFGLTIFSFLLVDLFVLPRSSNALATMIDAVLAYLFIWALAANNGWSMTLMEVLTATIAVTVFEYVYHDWLIRNGIQQDKQMKVE</sequence>
<feature type="transmembrane region" description="Helical" evidence="1">
    <location>
        <begin position="49"/>
        <end position="71"/>
    </location>
</feature>
<keyword evidence="1" id="KW-0812">Transmembrane</keyword>
<dbReference type="EMBL" id="WNZW01000003">
    <property type="protein sequence ID" value="MUG45723.1"/>
    <property type="molecule type" value="Genomic_DNA"/>
</dbReference>
<reference evidence="2 3" key="1">
    <citation type="submission" date="2019-11" db="EMBL/GenBank/DDBJ databases">
        <title>Draft genome sequences of five Paenibacillus species of dairy origin.</title>
        <authorList>
            <person name="Olajide A.M."/>
            <person name="Chen S."/>
            <person name="Lapointe G."/>
        </authorList>
    </citation>
    <scope>NUCLEOTIDE SEQUENCE [LARGE SCALE GENOMIC DNA]</scope>
    <source>
        <strain evidence="2 3">12CR55</strain>
    </source>
</reference>
<feature type="transmembrane region" description="Helical" evidence="1">
    <location>
        <begin position="26"/>
        <end position="43"/>
    </location>
</feature>
<feature type="transmembrane region" description="Helical" evidence="1">
    <location>
        <begin position="78"/>
        <end position="96"/>
    </location>
</feature>
<feature type="transmembrane region" description="Helical" evidence="1">
    <location>
        <begin position="102"/>
        <end position="122"/>
    </location>
</feature>
<name>A0A7X2Z1F0_9BACL</name>
<keyword evidence="1" id="KW-0472">Membrane</keyword>
<dbReference type="InterPro" id="IPR019649">
    <property type="entry name" value="DUF2512"/>
</dbReference>
<proteinExistence type="predicted"/>
<accession>A0A7X2Z1F0</accession>
<dbReference type="Pfam" id="PF10710">
    <property type="entry name" value="DUF2512"/>
    <property type="match status" value="1"/>
</dbReference>
<dbReference type="Proteomes" id="UP000447876">
    <property type="component" value="Unassembled WGS sequence"/>
</dbReference>